<keyword evidence="6 9" id="KW-0472">Membrane</keyword>
<feature type="repeat" description="ANK" evidence="7">
    <location>
        <begin position="1396"/>
        <end position="1430"/>
    </location>
</feature>
<feature type="repeat" description="ANK" evidence="7">
    <location>
        <begin position="999"/>
        <end position="1031"/>
    </location>
</feature>
<dbReference type="InterPro" id="IPR036770">
    <property type="entry name" value="Ankyrin_rpt-contain_sf"/>
</dbReference>
<dbReference type="Gene3D" id="1.25.40.20">
    <property type="entry name" value="Ankyrin repeat-containing domain"/>
    <property type="match status" value="4"/>
</dbReference>
<feature type="repeat" description="ANK" evidence="7">
    <location>
        <begin position="1257"/>
        <end position="1289"/>
    </location>
</feature>
<feature type="region of interest" description="Disordered" evidence="8">
    <location>
        <begin position="359"/>
        <end position="383"/>
    </location>
</feature>
<keyword evidence="5" id="KW-0406">Ion transport</keyword>
<dbReference type="InterPro" id="IPR018490">
    <property type="entry name" value="cNMP-bd_dom_sf"/>
</dbReference>
<feature type="transmembrane region" description="Helical" evidence="9">
    <location>
        <begin position="625"/>
        <end position="645"/>
    </location>
</feature>
<protein>
    <recommendedName>
        <fullName evidence="10">Cyclic nucleotide-binding domain-containing protein</fullName>
    </recommendedName>
</protein>
<keyword evidence="3 9" id="KW-0812">Transmembrane</keyword>
<feature type="repeat" description="ANK" evidence="7">
    <location>
        <begin position="1505"/>
        <end position="1538"/>
    </location>
</feature>
<evidence type="ECO:0000256" key="8">
    <source>
        <dbReference type="SAM" id="MobiDB-lite"/>
    </source>
</evidence>
<evidence type="ECO:0000313" key="14">
    <source>
        <dbReference type="Proteomes" id="UP000572268"/>
    </source>
</evidence>
<feature type="region of interest" description="Disordered" evidence="8">
    <location>
        <begin position="120"/>
        <end position="143"/>
    </location>
</feature>
<dbReference type="InterPro" id="IPR050818">
    <property type="entry name" value="KCNH_animal-type"/>
</dbReference>
<evidence type="ECO:0000259" key="10">
    <source>
        <dbReference type="PROSITE" id="PS50042"/>
    </source>
</evidence>
<evidence type="ECO:0000256" key="7">
    <source>
        <dbReference type="PROSITE-ProRule" id="PRU00023"/>
    </source>
</evidence>
<accession>A0A7J6L231</accession>
<proteinExistence type="predicted"/>
<name>A0A7J6L231_PEROL</name>
<reference evidence="13 14" key="1">
    <citation type="submission" date="2020-04" db="EMBL/GenBank/DDBJ databases">
        <title>Perkinsus olseni comparative genomics.</title>
        <authorList>
            <person name="Bogema D.R."/>
        </authorList>
    </citation>
    <scope>NUCLEOTIDE SEQUENCE [LARGE SCALE GENOMIC DNA]</scope>
    <source>
        <strain evidence="11">ATCC PRA-179</strain>
        <strain evidence="12">ATCC PRA-31</strain>
    </source>
</reference>
<evidence type="ECO:0000256" key="4">
    <source>
        <dbReference type="ARBA" id="ARBA00022989"/>
    </source>
</evidence>
<dbReference type="SUPFAM" id="SSF51206">
    <property type="entry name" value="cAMP-binding domain-like"/>
    <property type="match status" value="1"/>
</dbReference>
<feature type="transmembrane region" description="Helical" evidence="9">
    <location>
        <begin position="570"/>
        <end position="598"/>
    </location>
</feature>
<dbReference type="GO" id="GO:0042391">
    <property type="term" value="P:regulation of membrane potential"/>
    <property type="evidence" value="ECO:0007669"/>
    <property type="project" value="TreeGrafter"/>
</dbReference>
<feature type="compositionally biased region" description="Polar residues" evidence="8">
    <location>
        <begin position="359"/>
        <end position="382"/>
    </location>
</feature>
<dbReference type="Pfam" id="PF00520">
    <property type="entry name" value="Ion_trans"/>
    <property type="match status" value="1"/>
</dbReference>
<evidence type="ECO:0000256" key="6">
    <source>
        <dbReference type="ARBA" id="ARBA00023136"/>
    </source>
</evidence>
<dbReference type="SUPFAM" id="SSF81324">
    <property type="entry name" value="Voltage-gated potassium channels"/>
    <property type="match status" value="1"/>
</dbReference>
<evidence type="ECO:0000256" key="9">
    <source>
        <dbReference type="SAM" id="Phobius"/>
    </source>
</evidence>
<dbReference type="InterPro" id="IPR000595">
    <property type="entry name" value="cNMP-bd_dom"/>
</dbReference>
<dbReference type="PANTHER" id="PTHR10217:SF435">
    <property type="entry name" value="POTASSIUM VOLTAGE-GATED CHANNEL PROTEIN EAG"/>
    <property type="match status" value="1"/>
</dbReference>
<dbReference type="OrthoDB" id="422763at2759"/>
<feature type="compositionally biased region" description="Basic residues" evidence="8">
    <location>
        <begin position="265"/>
        <end position="274"/>
    </location>
</feature>
<evidence type="ECO:0000256" key="5">
    <source>
        <dbReference type="ARBA" id="ARBA00023065"/>
    </source>
</evidence>
<dbReference type="Gene3D" id="1.10.287.630">
    <property type="entry name" value="Helix hairpin bin"/>
    <property type="match status" value="1"/>
</dbReference>
<gene>
    <name evidence="12" type="ORF">FOL46_007987</name>
    <name evidence="11" type="ORF">FOZ61_008841</name>
</gene>
<organism evidence="11 13">
    <name type="scientific">Perkinsus olseni</name>
    <name type="common">Perkinsus atlanticus</name>
    <dbReference type="NCBI Taxonomy" id="32597"/>
    <lineage>
        <taxon>Eukaryota</taxon>
        <taxon>Sar</taxon>
        <taxon>Alveolata</taxon>
        <taxon>Perkinsozoa</taxon>
        <taxon>Perkinsea</taxon>
        <taxon>Perkinsida</taxon>
        <taxon>Perkinsidae</taxon>
        <taxon>Perkinsus</taxon>
    </lineage>
</organism>
<evidence type="ECO:0000256" key="2">
    <source>
        <dbReference type="ARBA" id="ARBA00022448"/>
    </source>
</evidence>
<keyword evidence="7" id="KW-0040">ANK repeat</keyword>
<dbReference type="PROSITE" id="PS50297">
    <property type="entry name" value="ANK_REP_REGION"/>
    <property type="match status" value="4"/>
</dbReference>
<dbReference type="SMART" id="SM00248">
    <property type="entry name" value="ANK"/>
    <property type="match status" value="11"/>
</dbReference>
<feature type="repeat" description="ANK" evidence="7">
    <location>
        <begin position="1363"/>
        <end position="1395"/>
    </location>
</feature>
<dbReference type="EMBL" id="JABAHT010000600">
    <property type="protein sequence ID" value="KAF4653663.1"/>
    <property type="molecule type" value="Genomic_DNA"/>
</dbReference>
<dbReference type="Pfam" id="PF12796">
    <property type="entry name" value="Ank_2"/>
    <property type="match status" value="4"/>
</dbReference>
<dbReference type="InterPro" id="IPR005821">
    <property type="entry name" value="Ion_trans_dom"/>
</dbReference>
<comment type="subcellular location">
    <subcellularLocation>
        <location evidence="1">Membrane</location>
        <topology evidence="1">Multi-pass membrane protein</topology>
    </subcellularLocation>
</comment>
<evidence type="ECO:0000256" key="3">
    <source>
        <dbReference type="ARBA" id="ARBA00022692"/>
    </source>
</evidence>
<dbReference type="PROSITE" id="PS50088">
    <property type="entry name" value="ANK_REPEAT"/>
    <property type="match status" value="5"/>
</dbReference>
<dbReference type="Gene3D" id="2.60.120.10">
    <property type="entry name" value="Jelly Rolls"/>
    <property type="match status" value="1"/>
</dbReference>
<feature type="transmembrane region" description="Helical" evidence="9">
    <location>
        <begin position="652"/>
        <end position="677"/>
    </location>
</feature>
<feature type="compositionally biased region" description="Basic and acidic residues" evidence="8">
    <location>
        <begin position="255"/>
        <end position="264"/>
    </location>
</feature>
<dbReference type="Gene3D" id="1.10.287.70">
    <property type="match status" value="1"/>
</dbReference>
<evidence type="ECO:0000313" key="13">
    <source>
        <dbReference type="Proteomes" id="UP000570595"/>
    </source>
</evidence>
<dbReference type="GO" id="GO:0005249">
    <property type="term" value="F:voltage-gated potassium channel activity"/>
    <property type="evidence" value="ECO:0007669"/>
    <property type="project" value="TreeGrafter"/>
</dbReference>
<feature type="region of interest" description="Disordered" evidence="8">
    <location>
        <begin position="167"/>
        <end position="315"/>
    </location>
</feature>
<dbReference type="InterPro" id="IPR014710">
    <property type="entry name" value="RmlC-like_jellyroll"/>
</dbReference>
<dbReference type="Proteomes" id="UP000570595">
    <property type="component" value="Unassembled WGS sequence"/>
</dbReference>
<keyword evidence="2" id="KW-0813">Transport</keyword>
<feature type="compositionally biased region" description="Low complexity" evidence="8">
    <location>
        <begin position="127"/>
        <end position="136"/>
    </location>
</feature>
<feature type="domain" description="Cyclic nucleotide-binding" evidence="10">
    <location>
        <begin position="756"/>
        <end position="804"/>
    </location>
</feature>
<feature type="compositionally biased region" description="Basic and acidic residues" evidence="8">
    <location>
        <begin position="173"/>
        <end position="201"/>
    </location>
</feature>
<evidence type="ECO:0000313" key="12">
    <source>
        <dbReference type="EMBL" id="KAF4656138.1"/>
    </source>
</evidence>
<dbReference type="Proteomes" id="UP000572268">
    <property type="component" value="Unassembled WGS sequence"/>
</dbReference>
<sequence>MSKSPDRKASRYTTLNRGTTRHFADHSEGYNPLSSTSDFYQDSQLILPPSQLAGAIPGFDGLGVTEAKVGDILLELHKFRIELAQGIAQDLAAHHESIVDEIKTFVAKLFSSLCPSGKSLTADPAGPTVTAPAKVDAPPPAGDPVVIPVGQEVNAGASEKGVVAMQQRTTLSKSEEILSPRASPSERHLKEAQRSSSDADKVGGSPSVPTSEENDGADASVAGDVRRGKSSSHMLIVPPMEMLGTGSECSSDSSSPDHREEKAQKRSPRGKKAGRLSDGASQPPPPAAAVHRPLGGSQSSLPAEGGVVEGGPSKSLVAFGPPQVVEVAEEEMDANEKPFPVKSALESLAAAYTVALQPKQTTSTGASSSRYGQRGTVRSTGGKSLVDRGQTLTQLNVEAHAKSLSLDDTSSKPVLGSGRWVVYPDGRFRLTWDVAGLLFIVYQGFVVPYTLSFETELRGFLADMDKCIDLYFMSDIALNFVTGYWNRGVLSLKHRDIARYYAQTWLLVDLLASIPFSWFISPDTEGPSQSVSKLLRVIRIVKFIRIARLLRLMRLKTLLSKLEEHIDSDIWLAGFTMTKMFLGLFVLSHWIACIWWSIGVATEGSETNWIRDNDLEKEGLLANKYLRSLFYAISIVSTMYGDIIASNDGERIFTMFAMLAAGVIFAVVVGSVTNLVVSFGEYKTEYRQRMKRAMRFMRANNVEVDLQVRIRRYIEHLLDNQFEFKAKSELMTMLSDSLQNEVQLTLMGKLLKRYKFFSTIREELVGRICMICKPIFCAPGDVVFYQGDSADGMYFVRKGALTIITLVGPATSDADSSAAKGRLTRSRSLSGVSALATSRRSMLSPTSSSAALPCPSAATKLNTIGPQEYVGEHSLFIEENHDSTGVCNSFTELMYLKRDDLREKISAAADALSFYLETKAVICLEKDHLDVDGVLHLLVMVKLQILYNMIDDDEVSPDAVDHLRTKDTLLVLAVRRNMDDIIEFLLNSDASVNVLSPVDRCTPLHVATRELNVKAASMLLTAGACPLLTDSYGDTPITYSTATLPTGVVRRKSLLVPAGTGAVASLPDDHSPNGHWAKSPLHLPNSAPKIFRRRTSGEVSGIQGLILEGSMEMDDEELLSKAQELRNMFAVALCKHGRLYEEDDNGQTREESEESESPRFLKRATPMVLSQFTERWMPRRTVSFLLGDESSDDIPRKKDACQSMQELLNSRGVEATYVDPETQESLLLLAVGSSCSVDLVSLLIENSANPNDVSHVGGLTPLMLAVINNDRDMVKCLTTHGAQLCVTDSIGRTPFDLTADKEMLALLQAMDLHTATRNNDLAACQAAIDAGIDLNWVHPKTGTTALYGAVDKLHEEMVVLLLNGFSPLYAAANRGVPKLSKILLEYNADPNKKIGNGETPLFAALKKAKARGEMVELLVKAGADVNVYSNQQLSPFRVALEKNCDQKLLNILLEFGALPDAPNPETGDTILQQVCQKPHDKNALPVLRKLVDNFHCDVNLANPRTGATALHYAAVSRNPTAVIEFLFDRGADPLKTDLEERTPLYWAIDKMKIDNAKLLIDKARGIRSKYGEAVLEEIVNLPDELNSTCLSVCLAELNLEMSELLVHECHAEVRARCGIGKWSLAELLVDAWTDHIKDRGREDPRALSISPEDERLVALWSSLFGLDGEETLGKIRDVVESQKLKEAKSDTAIEGVHSPDLILEGKLKRKIEKAIERYPSEFGVADDRSSSRE</sequence>
<dbReference type="PROSITE" id="PS50042">
    <property type="entry name" value="CNMP_BINDING_3"/>
    <property type="match status" value="1"/>
</dbReference>
<dbReference type="SUPFAM" id="SSF48403">
    <property type="entry name" value="Ankyrin repeat"/>
    <property type="match status" value="2"/>
</dbReference>
<comment type="caution">
    <text evidence="11">The sequence shown here is derived from an EMBL/GenBank/DDBJ whole genome shotgun (WGS) entry which is preliminary data.</text>
</comment>
<dbReference type="CDD" id="cd00038">
    <property type="entry name" value="CAP_ED"/>
    <property type="match status" value="1"/>
</dbReference>
<dbReference type="EMBL" id="JABANN010000600">
    <property type="protein sequence ID" value="KAF4656138.1"/>
    <property type="molecule type" value="Genomic_DNA"/>
</dbReference>
<dbReference type="PANTHER" id="PTHR10217">
    <property type="entry name" value="VOLTAGE AND LIGAND GATED POTASSIUM CHANNEL"/>
    <property type="match status" value="1"/>
</dbReference>
<dbReference type="GO" id="GO:0005886">
    <property type="term" value="C:plasma membrane"/>
    <property type="evidence" value="ECO:0007669"/>
    <property type="project" value="TreeGrafter"/>
</dbReference>
<evidence type="ECO:0000313" key="11">
    <source>
        <dbReference type="EMBL" id="KAF4653663.1"/>
    </source>
</evidence>
<keyword evidence="4 9" id="KW-1133">Transmembrane helix</keyword>
<evidence type="ECO:0000256" key="1">
    <source>
        <dbReference type="ARBA" id="ARBA00004141"/>
    </source>
</evidence>
<dbReference type="InterPro" id="IPR002110">
    <property type="entry name" value="Ankyrin_rpt"/>
</dbReference>